<keyword evidence="1" id="KW-1133">Transmembrane helix</keyword>
<comment type="caution">
    <text evidence="3">The sequence shown here is derived from an EMBL/GenBank/DDBJ whole genome shotgun (WGS) entry which is preliminary data.</text>
</comment>
<protein>
    <submittedName>
        <fullName evidence="3">Omega-6 fatty acid desaturase (Delta-12 desaturase)</fullName>
    </submittedName>
</protein>
<feature type="transmembrane region" description="Helical" evidence="1">
    <location>
        <begin position="228"/>
        <end position="252"/>
    </location>
</feature>
<reference evidence="3 4" key="1">
    <citation type="submission" date="2018-05" db="EMBL/GenBank/DDBJ databases">
        <title>Genomic Encyclopedia of Type Strains, Phase IV (KMG-V): Genome sequencing to study the core and pangenomes of soil and plant-associated prokaryotes.</title>
        <authorList>
            <person name="Whitman W."/>
        </authorList>
    </citation>
    <scope>NUCLEOTIDE SEQUENCE [LARGE SCALE GENOMIC DNA]</scope>
    <source>
        <strain evidence="3 4">SLV-132</strain>
    </source>
</reference>
<keyword evidence="4" id="KW-1185">Reference proteome</keyword>
<gene>
    <name evidence="3" type="ORF">C7419_1011948</name>
</gene>
<feature type="transmembrane region" description="Helical" evidence="1">
    <location>
        <begin position="258"/>
        <end position="283"/>
    </location>
</feature>
<proteinExistence type="predicted"/>
<dbReference type="GO" id="GO:0006629">
    <property type="term" value="P:lipid metabolic process"/>
    <property type="evidence" value="ECO:0007669"/>
    <property type="project" value="InterPro"/>
</dbReference>
<dbReference type="GO" id="GO:0016491">
    <property type="term" value="F:oxidoreductase activity"/>
    <property type="evidence" value="ECO:0007669"/>
    <property type="project" value="InterPro"/>
</dbReference>
<organism evidence="3 4">
    <name type="scientific">Cupriavidus plantarum</name>
    <dbReference type="NCBI Taxonomy" id="942865"/>
    <lineage>
        <taxon>Bacteria</taxon>
        <taxon>Pseudomonadati</taxon>
        <taxon>Pseudomonadota</taxon>
        <taxon>Betaproteobacteria</taxon>
        <taxon>Burkholderiales</taxon>
        <taxon>Burkholderiaceae</taxon>
        <taxon>Cupriavidus</taxon>
    </lineage>
</organism>
<dbReference type="Pfam" id="PF00487">
    <property type="entry name" value="FA_desaturase"/>
    <property type="match status" value="1"/>
</dbReference>
<evidence type="ECO:0000259" key="2">
    <source>
        <dbReference type="Pfam" id="PF00487"/>
    </source>
</evidence>
<accession>A0A316FKA8</accession>
<dbReference type="AlphaFoldDB" id="A0A316FKA8"/>
<evidence type="ECO:0000313" key="4">
    <source>
        <dbReference type="Proteomes" id="UP000245754"/>
    </source>
</evidence>
<evidence type="ECO:0000256" key="1">
    <source>
        <dbReference type="SAM" id="Phobius"/>
    </source>
</evidence>
<keyword evidence="1" id="KW-0812">Transmembrane</keyword>
<feature type="transmembrane region" description="Helical" evidence="1">
    <location>
        <begin position="194"/>
        <end position="216"/>
    </location>
</feature>
<feature type="transmembrane region" description="Helical" evidence="1">
    <location>
        <begin position="74"/>
        <end position="92"/>
    </location>
</feature>
<feature type="domain" description="Fatty acid desaturase" evidence="2">
    <location>
        <begin position="98"/>
        <end position="356"/>
    </location>
</feature>
<dbReference type="RefSeq" id="WP_109581696.1">
    <property type="nucleotide sequence ID" value="NZ_QGGT01000001.1"/>
</dbReference>
<dbReference type="PANTHER" id="PTHR32100">
    <property type="entry name" value="OMEGA-6 FATTY ACID DESATURASE, CHLOROPLASTIC"/>
    <property type="match status" value="1"/>
</dbReference>
<dbReference type="InterPro" id="IPR012171">
    <property type="entry name" value="Fatty_acid_desaturase"/>
</dbReference>
<name>A0A316FKA8_9BURK</name>
<evidence type="ECO:0000313" key="3">
    <source>
        <dbReference type="EMBL" id="PWK38060.1"/>
    </source>
</evidence>
<sequence length="400" mass="44897">MPASSDNALTDASAFATSDPAAAALGVPSADAAPRRRQPAAALPDPIAADAPLPGRKVIRGWLIPLGERSTPRALMLFAFDYLLFAAVMAALVLATPWWAKLGIGVLAGLVIARLFIIGHDACHQSLTARRGLNKWIGRLTFLPSLTPYSLWEVGHNVVHHGYTNLKGFDFVWAPYSLEEFRALPRWRRALERVYRNGFGAGFYYLVEIWWFKLFFPSKRQMATRRAIFTWDCVLVATFGALWVGALAALAIATAQSVALMVTTGFVLPFLVWNLTVGFVLYVHHTHTSVAWYDTKSMWAKAQPFVSTTVHLRFRHGIGAALHHIMEHTAHHVDMSVPLYRLKRAQALLEHALPGRIIVENFSWRWYFDTARRCKLYDFKALCWTDFRGRQTSENAPVPA</sequence>
<keyword evidence="1" id="KW-0472">Membrane</keyword>
<dbReference type="InterPro" id="IPR005804">
    <property type="entry name" value="FA_desaturase_dom"/>
</dbReference>
<dbReference type="EMBL" id="QGGT01000001">
    <property type="protein sequence ID" value="PWK38060.1"/>
    <property type="molecule type" value="Genomic_DNA"/>
</dbReference>
<feature type="transmembrane region" description="Helical" evidence="1">
    <location>
        <begin position="98"/>
        <end position="116"/>
    </location>
</feature>
<dbReference type="Proteomes" id="UP000245754">
    <property type="component" value="Unassembled WGS sequence"/>
</dbReference>